<keyword evidence="4 5" id="KW-0472">Membrane</keyword>
<evidence type="ECO:0000259" key="6">
    <source>
        <dbReference type="Pfam" id="PF05154"/>
    </source>
</evidence>
<evidence type="ECO:0000259" key="7">
    <source>
        <dbReference type="Pfam" id="PF12773"/>
    </source>
</evidence>
<evidence type="ECO:0000256" key="1">
    <source>
        <dbReference type="ARBA" id="ARBA00004141"/>
    </source>
</evidence>
<dbReference type="OrthoDB" id="64860at2157"/>
<accession>A0A1H6FND6</accession>
<dbReference type="Proteomes" id="UP000199112">
    <property type="component" value="Unassembled WGS sequence"/>
</dbReference>
<protein>
    <submittedName>
        <fullName evidence="8">Double zinc ribbon</fullName>
    </submittedName>
</protein>
<evidence type="ECO:0000256" key="3">
    <source>
        <dbReference type="ARBA" id="ARBA00022989"/>
    </source>
</evidence>
<proteinExistence type="predicted"/>
<evidence type="ECO:0000256" key="5">
    <source>
        <dbReference type="SAM" id="Phobius"/>
    </source>
</evidence>
<evidence type="ECO:0000313" key="9">
    <source>
        <dbReference type="Proteomes" id="UP000199112"/>
    </source>
</evidence>
<dbReference type="InterPro" id="IPR025874">
    <property type="entry name" value="DZR"/>
</dbReference>
<organism evidence="8 9">
    <name type="scientific">Natronorubrum sediminis</name>
    <dbReference type="NCBI Taxonomy" id="640943"/>
    <lineage>
        <taxon>Archaea</taxon>
        <taxon>Methanobacteriati</taxon>
        <taxon>Methanobacteriota</taxon>
        <taxon>Stenosarchaea group</taxon>
        <taxon>Halobacteria</taxon>
        <taxon>Halobacteriales</taxon>
        <taxon>Natrialbaceae</taxon>
        <taxon>Natronorubrum</taxon>
    </lineage>
</organism>
<keyword evidence="9" id="KW-1185">Reference proteome</keyword>
<dbReference type="Pfam" id="PF12773">
    <property type="entry name" value="DZR"/>
    <property type="match status" value="1"/>
</dbReference>
<keyword evidence="2 5" id="KW-0812">Transmembrane</keyword>
<dbReference type="Pfam" id="PF05154">
    <property type="entry name" value="TM2"/>
    <property type="match status" value="1"/>
</dbReference>
<feature type="domain" description="TM2" evidence="6">
    <location>
        <begin position="75"/>
        <end position="125"/>
    </location>
</feature>
<keyword evidence="3 5" id="KW-1133">Transmembrane helix</keyword>
<evidence type="ECO:0000313" key="8">
    <source>
        <dbReference type="EMBL" id="SEH12396.1"/>
    </source>
</evidence>
<reference evidence="9" key="1">
    <citation type="submission" date="2016-10" db="EMBL/GenBank/DDBJ databases">
        <authorList>
            <person name="Varghese N."/>
            <person name="Submissions S."/>
        </authorList>
    </citation>
    <scope>NUCLEOTIDE SEQUENCE [LARGE SCALE GENOMIC DNA]</scope>
    <source>
        <strain evidence="9">CGMCC 1.8981</strain>
    </source>
</reference>
<comment type="subcellular location">
    <subcellularLocation>
        <location evidence="1">Membrane</location>
        <topology evidence="1">Multi-pass membrane protein</topology>
    </subcellularLocation>
</comment>
<sequence length="148" mass="15700">MAYCTTCGAELRDEAEVCPNCGVGQAPGAKAADRNHADGEKYCVECGELIHERAEICPECGVRQPSYGQTAGSHDSDKIVAGILALLLGSLGAHKFYQGHILYGVLYLCFFWTGIPGLLGIIEGILMLVADDDVYAEKYADGSILGAL</sequence>
<name>A0A1H6FND6_9EURY</name>
<dbReference type="AlphaFoldDB" id="A0A1H6FND6"/>
<dbReference type="InterPro" id="IPR007829">
    <property type="entry name" value="TM2"/>
</dbReference>
<dbReference type="GO" id="GO:0016020">
    <property type="term" value="C:membrane"/>
    <property type="evidence" value="ECO:0007669"/>
    <property type="project" value="UniProtKB-SubCell"/>
</dbReference>
<feature type="transmembrane region" description="Helical" evidence="5">
    <location>
        <begin position="103"/>
        <end position="129"/>
    </location>
</feature>
<evidence type="ECO:0000256" key="4">
    <source>
        <dbReference type="ARBA" id="ARBA00023136"/>
    </source>
</evidence>
<feature type="domain" description="DZANK-type" evidence="7">
    <location>
        <begin position="4"/>
        <end position="61"/>
    </location>
</feature>
<evidence type="ECO:0000256" key="2">
    <source>
        <dbReference type="ARBA" id="ARBA00022692"/>
    </source>
</evidence>
<gene>
    <name evidence="8" type="ORF">SAMN04487967_0790</name>
</gene>
<dbReference type="RefSeq" id="WP_090505342.1">
    <property type="nucleotide sequence ID" value="NZ_FNWL01000001.1"/>
</dbReference>
<dbReference type="EMBL" id="FNWL01000001">
    <property type="protein sequence ID" value="SEH12396.1"/>
    <property type="molecule type" value="Genomic_DNA"/>
</dbReference>